<sequence>MNEFIEFRNQVYGHESNDSYPLQFLEEYISKSSAITSDEQRVIEHIRTIKQLELNKKLGNQEIDGLLAFLGKHPTTDRFIVDTLLTLFNDEVKPMMERKIKDLLVTRQVDSQKLYHIVDLCIECELDLLSEDDIGSMLQQYEQDFEIVSILLDYVERFNKQGSTEALTQLLDLNYPDSIKIQGMNALMSLSPLETIDSAVVDEHIRNDRNQVFVDSYLDFLQSDVTFDKQGTSILQSMFYGDFEDSGKGNNGGLAVLLKSLGEEVSKDDQIAHVFTITITQASTKPFISFHGDKHVFIRLPIYLDQSRSDKFIKRELFIKRQIAHFLKRSNIEPDVFHIRFLDNASKAVAHLAKELTSQLVFTLTPDPHRNMFDGAGHIKALEFNDLLEKLNKIKIGDELIHTSDGIVGIGNADVQTELAVYFPQFQDEAVSRKIKMIGEGIHTAQAMDAEDIKNSPNPLAKWSETNQAFFEKPVILNVGRLAVLKGQMELLKAWANSKLSDTHNLLIIGGDLENPSPEEKMVMEFFKDFVQKHPEFKDRFIHKGAMSNVDIRSLERTIIKKDFDYPHIYLCSSVKEEFGIAILEAMSIGFLTLGPIKGGVKSYMKNGENGFLIDTSNWETIAKETESHLYDSSIDQAAIQEIQAAGQRTVDEHFSIQNISKEFVSFYLSLEGETANEV</sequence>
<dbReference type="KEGG" id="pdec:H1Q58_03445"/>
<dbReference type="CDD" id="cd03801">
    <property type="entry name" value="GT4_PimA-like"/>
    <property type="match status" value="1"/>
</dbReference>
<dbReference type="Proteomes" id="UP000514716">
    <property type="component" value="Chromosome"/>
</dbReference>
<dbReference type="Gene3D" id="3.40.50.2000">
    <property type="entry name" value="Glycogen Phosphorylase B"/>
    <property type="match status" value="2"/>
</dbReference>
<dbReference type="PANTHER" id="PTHR12526">
    <property type="entry name" value="GLYCOSYLTRANSFERASE"/>
    <property type="match status" value="1"/>
</dbReference>
<dbReference type="AlphaFoldDB" id="A0A7D7MHK7"/>
<gene>
    <name evidence="2" type="ORF">H1Q58_03445</name>
</gene>
<organism evidence="2 3">
    <name type="scientific">Planococcus maritimus</name>
    <dbReference type="NCBI Taxonomy" id="192421"/>
    <lineage>
        <taxon>Bacteria</taxon>
        <taxon>Bacillati</taxon>
        <taxon>Bacillota</taxon>
        <taxon>Bacilli</taxon>
        <taxon>Bacillales</taxon>
        <taxon>Caryophanaceae</taxon>
        <taxon>Planococcus</taxon>
    </lineage>
</organism>
<dbReference type="Pfam" id="PF00534">
    <property type="entry name" value="Glycos_transf_1"/>
    <property type="match status" value="1"/>
</dbReference>
<dbReference type="InterPro" id="IPR001296">
    <property type="entry name" value="Glyco_trans_1"/>
</dbReference>
<keyword evidence="2" id="KW-0808">Transferase</keyword>
<evidence type="ECO:0000313" key="3">
    <source>
        <dbReference type="Proteomes" id="UP000514716"/>
    </source>
</evidence>
<name>A0A7D7MHK7_PLAMR</name>
<evidence type="ECO:0000259" key="1">
    <source>
        <dbReference type="Pfam" id="PF00534"/>
    </source>
</evidence>
<evidence type="ECO:0000313" key="2">
    <source>
        <dbReference type="EMBL" id="QMT18087.1"/>
    </source>
</evidence>
<dbReference type="EMBL" id="CP059540">
    <property type="protein sequence ID" value="QMT18087.1"/>
    <property type="molecule type" value="Genomic_DNA"/>
</dbReference>
<accession>A0A7D7MHK7</accession>
<feature type="domain" description="Glycosyl transferase family 1" evidence="1">
    <location>
        <begin position="468"/>
        <end position="639"/>
    </location>
</feature>
<dbReference type="SUPFAM" id="SSF53756">
    <property type="entry name" value="UDP-Glycosyltransferase/glycogen phosphorylase"/>
    <property type="match status" value="1"/>
</dbReference>
<keyword evidence="3" id="KW-1185">Reference proteome</keyword>
<dbReference type="GO" id="GO:0016757">
    <property type="term" value="F:glycosyltransferase activity"/>
    <property type="evidence" value="ECO:0007669"/>
    <property type="project" value="InterPro"/>
</dbReference>
<proteinExistence type="predicted"/>
<reference evidence="2 3" key="1">
    <citation type="submission" date="2020-07" db="EMBL/GenBank/DDBJ databases">
        <title>Screening of a cold-adapted Planococcus bacterium producing protease in traditional shrimp paste and protease identification by genome sequencing.</title>
        <authorList>
            <person name="Gao R."/>
            <person name="Leng W."/>
            <person name="Chu Q."/>
            <person name="Wu X."/>
            <person name="Liu H."/>
            <person name="Li X."/>
        </authorList>
    </citation>
    <scope>NUCLEOTIDE SEQUENCE [LARGE SCALE GENOMIC DNA]</scope>
    <source>
        <strain evidence="2 3">XJ11</strain>
    </source>
</reference>
<dbReference type="RefSeq" id="WP_182092741.1">
    <property type="nucleotide sequence ID" value="NZ_CP059540.1"/>
</dbReference>
<protein>
    <submittedName>
        <fullName evidence="2">Glycosyltransferase family 4 protein</fullName>
    </submittedName>
</protein>